<dbReference type="STRING" id="1802624.A2982_00540"/>
<organism evidence="2 3">
    <name type="scientific">candidate division WWE3 bacterium RIFCSPLOWO2_01_FULL_39_13</name>
    <dbReference type="NCBI Taxonomy" id="1802624"/>
    <lineage>
        <taxon>Bacteria</taxon>
        <taxon>Katanobacteria</taxon>
    </lineage>
</organism>
<name>A0A1F4V3F0_UNCKA</name>
<protein>
    <recommendedName>
        <fullName evidence="1">DUF5659 domain-containing protein</fullName>
    </recommendedName>
</protein>
<comment type="caution">
    <text evidence="2">The sequence shown here is derived from an EMBL/GenBank/DDBJ whole genome shotgun (WGS) entry which is preliminary data.</text>
</comment>
<sequence length="85" mass="9918">MNRDKIYQTKDIFEASFLYATGVPLLELERDDRYFFFVFEDHKSTCGTLSKSYWTETTTKNVNAKSFVNAQKSLRDLIFSKGGTR</sequence>
<dbReference type="Pfam" id="PF18903">
    <property type="entry name" value="DUF5659"/>
    <property type="match status" value="1"/>
</dbReference>
<gene>
    <name evidence="2" type="ORF">A2982_00540</name>
</gene>
<evidence type="ECO:0000259" key="1">
    <source>
        <dbReference type="Pfam" id="PF18903"/>
    </source>
</evidence>
<accession>A0A1F4V3F0</accession>
<dbReference type="Proteomes" id="UP000178771">
    <property type="component" value="Unassembled WGS sequence"/>
</dbReference>
<proteinExistence type="predicted"/>
<reference evidence="2 3" key="1">
    <citation type="journal article" date="2016" name="Nat. Commun.">
        <title>Thousands of microbial genomes shed light on interconnected biogeochemical processes in an aquifer system.</title>
        <authorList>
            <person name="Anantharaman K."/>
            <person name="Brown C.T."/>
            <person name="Hug L.A."/>
            <person name="Sharon I."/>
            <person name="Castelle C.J."/>
            <person name="Probst A.J."/>
            <person name="Thomas B.C."/>
            <person name="Singh A."/>
            <person name="Wilkins M.J."/>
            <person name="Karaoz U."/>
            <person name="Brodie E.L."/>
            <person name="Williams K.H."/>
            <person name="Hubbard S.S."/>
            <person name="Banfield J.F."/>
        </authorList>
    </citation>
    <scope>NUCLEOTIDE SEQUENCE [LARGE SCALE GENOMIC DNA]</scope>
</reference>
<evidence type="ECO:0000313" key="3">
    <source>
        <dbReference type="Proteomes" id="UP000178771"/>
    </source>
</evidence>
<evidence type="ECO:0000313" key="2">
    <source>
        <dbReference type="EMBL" id="OGC51756.1"/>
    </source>
</evidence>
<dbReference type="AlphaFoldDB" id="A0A1F4V3F0"/>
<dbReference type="InterPro" id="IPR043718">
    <property type="entry name" value="DUF5659"/>
</dbReference>
<dbReference type="EMBL" id="MEVH01000014">
    <property type="protein sequence ID" value="OGC51756.1"/>
    <property type="molecule type" value="Genomic_DNA"/>
</dbReference>
<feature type="domain" description="DUF5659" evidence="1">
    <location>
        <begin position="5"/>
        <end position="79"/>
    </location>
</feature>